<feature type="domain" description="M23ase beta-sheet core" evidence="9">
    <location>
        <begin position="350"/>
        <end position="446"/>
    </location>
</feature>
<dbReference type="GO" id="GO:0046872">
    <property type="term" value="F:metal ion binding"/>
    <property type="evidence" value="ECO:0007669"/>
    <property type="project" value="UniProtKB-KW"/>
</dbReference>
<proteinExistence type="predicted"/>
<dbReference type="Proteomes" id="UP000006034">
    <property type="component" value="Unassembled WGS sequence"/>
</dbReference>
<dbReference type="Pfam" id="PF19425">
    <property type="entry name" value="Csd3_N2"/>
    <property type="match status" value="1"/>
</dbReference>
<keyword evidence="8" id="KW-0472">Membrane</keyword>
<dbReference type="CDD" id="cd12797">
    <property type="entry name" value="M23_peptidase"/>
    <property type="match status" value="1"/>
</dbReference>
<evidence type="ECO:0000256" key="3">
    <source>
        <dbReference type="ARBA" id="ARBA00022670"/>
    </source>
</evidence>
<comment type="subcellular location">
    <subcellularLocation>
        <location evidence="2">Cell envelope</location>
    </subcellularLocation>
</comment>
<dbReference type="STRING" id="563192.HMPREF0179_02311"/>
<keyword evidence="8" id="KW-1133">Transmembrane helix</keyword>
<dbReference type="Pfam" id="PF01551">
    <property type="entry name" value="Peptidase_M23"/>
    <property type="match status" value="1"/>
</dbReference>
<evidence type="ECO:0000313" key="12">
    <source>
        <dbReference type="Proteomes" id="UP000006034"/>
    </source>
</evidence>
<evidence type="ECO:0000256" key="7">
    <source>
        <dbReference type="ARBA" id="ARBA00023049"/>
    </source>
</evidence>
<evidence type="ECO:0000256" key="1">
    <source>
        <dbReference type="ARBA" id="ARBA00001947"/>
    </source>
</evidence>
<evidence type="ECO:0000256" key="6">
    <source>
        <dbReference type="ARBA" id="ARBA00022833"/>
    </source>
</evidence>
<dbReference type="PANTHER" id="PTHR21666:SF288">
    <property type="entry name" value="CELL DIVISION PROTEIN YTFB"/>
    <property type="match status" value="1"/>
</dbReference>
<dbReference type="InterPro" id="IPR011055">
    <property type="entry name" value="Dup_hybrid_motif"/>
</dbReference>
<evidence type="ECO:0000259" key="9">
    <source>
        <dbReference type="Pfam" id="PF01551"/>
    </source>
</evidence>
<keyword evidence="8" id="KW-0812">Transmembrane</keyword>
<evidence type="ECO:0000256" key="4">
    <source>
        <dbReference type="ARBA" id="ARBA00022723"/>
    </source>
</evidence>
<comment type="caution">
    <text evidence="11">The sequence shown here is derived from an EMBL/GenBank/DDBJ whole genome shotgun (WGS) entry which is preliminary data.</text>
</comment>
<dbReference type="MEROPS" id="M23.009"/>
<evidence type="ECO:0000256" key="5">
    <source>
        <dbReference type="ARBA" id="ARBA00022801"/>
    </source>
</evidence>
<dbReference type="AlphaFoldDB" id="E5Y7Z6"/>
<dbReference type="PANTHER" id="PTHR21666">
    <property type="entry name" value="PEPTIDASE-RELATED"/>
    <property type="match status" value="1"/>
</dbReference>
<dbReference type="InterPro" id="IPR050570">
    <property type="entry name" value="Cell_wall_metabolism_enzyme"/>
</dbReference>
<comment type="cofactor">
    <cofactor evidence="1">
        <name>Zn(2+)</name>
        <dbReference type="ChEBI" id="CHEBI:29105"/>
    </cofactor>
</comment>
<evidence type="ECO:0000256" key="2">
    <source>
        <dbReference type="ARBA" id="ARBA00004196"/>
    </source>
</evidence>
<feature type="transmembrane region" description="Helical" evidence="8">
    <location>
        <begin position="22"/>
        <end position="44"/>
    </location>
</feature>
<reference evidence="11 12" key="2">
    <citation type="submission" date="2013-04" db="EMBL/GenBank/DDBJ databases">
        <title>The Genome Sequence of Bilophila wadsworthia 3_1_6.</title>
        <authorList>
            <consortium name="The Broad Institute Genomics Platform"/>
            <person name="Earl A."/>
            <person name="Ward D."/>
            <person name="Feldgarden M."/>
            <person name="Gevers D."/>
            <person name="Sibley C."/>
            <person name="Strauss J."/>
            <person name="Allen-Vercoe E."/>
            <person name="Walker B."/>
            <person name="Young S."/>
            <person name="Zeng Q."/>
            <person name="Gargeya S."/>
            <person name="Fitzgerald M."/>
            <person name="Haas B."/>
            <person name="Abouelleil A."/>
            <person name="Allen A.W."/>
            <person name="Alvarado L."/>
            <person name="Arachchi H.M."/>
            <person name="Berlin A.M."/>
            <person name="Chapman S.B."/>
            <person name="Gainer-Dewar J."/>
            <person name="Goldberg J."/>
            <person name="Griggs A."/>
            <person name="Gujja S."/>
            <person name="Hansen M."/>
            <person name="Howarth C."/>
            <person name="Imamovic A."/>
            <person name="Ireland A."/>
            <person name="Larimer J."/>
            <person name="McCowan C."/>
            <person name="Murphy C."/>
            <person name="Pearson M."/>
            <person name="Poon T.W."/>
            <person name="Priest M."/>
            <person name="Roberts A."/>
            <person name="Saif S."/>
            <person name="Shea T."/>
            <person name="Sisk P."/>
            <person name="Sykes S."/>
            <person name="Wortman J."/>
            <person name="Nusbaum C."/>
            <person name="Birren B."/>
        </authorList>
    </citation>
    <scope>NUCLEOTIDE SEQUENCE [LARGE SCALE GENOMIC DNA]</scope>
    <source>
        <strain evidence="11 12">3_1_6</strain>
    </source>
</reference>
<keyword evidence="5" id="KW-0378">Hydrolase</keyword>
<evidence type="ECO:0000259" key="10">
    <source>
        <dbReference type="Pfam" id="PF19425"/>
    </source>
</evidence>
<dbReference type="EMBL" id="ADCP02000001">
    <property type="protein sequence ID" value="EFV43871.2"/>
    <property type="molecule type" value="Genomic_DNA"/>
</dbReference>
<dbReference type="SUPFAM" id="SSF51261">
    <property type="entry name" value="Duplicated hybrid motif"/>
    <property type="match status" value="1"/>
</dbReference>
<protein>
    <submittedName>
        <fullName evidence="11">Uncharacterized protein</fullName>
    </submittedName>
</protein>
<dbReference type="HOGENOM" id="CLU_026846_4_1_7"/>
<gene>
    <name evidence="11" type="ORF">HMPREF0179_02311</name>
</gene>
<keyword evidence="3" id="KW-0645">Protease</keyword>
<accession>E5Y7Z6</accession>
<evidence type="ECO:0000256" key="8">
    <source>
        <dbReference type="SAM" id="Phobius"/>
    </source>
</evidence>
<dbReference type="GO" id="GO:0004222">
    <property type="term" value="F:metalloendopeptidase activity"/>
    <property type="evidence" value="ECO:0007669"/>
    <property type="project" value="TreeGrafter"/>
</dbReference>
<dbReference type="Gene3D" id="2.70.70.10">
    <property type="entry name" value="Glucose Permease (Domain IIA)"/>
    <property type="match status" value="1"/>
</dbReference>
<keyword evidence="6" id="KW-0862">Zinc</keyword>
<dbReference type="InterPro" id="IPR016047">
    <property type="entry name" value="M23ase_b-sheet_dom"/>
</dbReference>
<name>E5Y7Z6_BILW3</name>
<organism evidence="11 12">
    <name type="scientific">Bilophila wadsworthia (strain 3_1_6)</name>
    <dbReference type="NCBI Taxonomy" id="563192"/>
    <lineage>
        <taxon>Bacteria</taxon>
        <taxon>Pseudomonadati</taxon>
        <taxon>Thermodesulfobacteriota</taxon>
        <taxon>Desulfovibrionia</taxon>
        <taxon>Desulfovibrionales</taxon>
        <taxon>Desulfovibrionaceae</taxon>
        <taxon>Bilophila</taxon>
    </lineage>
</organism>
<evidence type="ECO:0000313" key="11">
    <source>
        <dbReference type="EMBL" id="EFV43871.2"/>
    </source>
</evidence>
<sequence length="487" mass="53210">MPYPGVCQSTSDSVVLPLRNTFSAGTILISFICLFLVVGGMYLVNSRREASLLIPESQPVAVSSVAQRLQDQVTPSLFALWERAKSAVAVLPEEPPAQEMPEGEAAIVSEMQQVPLEQEPPSDPSVINGVIAKGDSASELLSPYMSASSVQQLLNVTRKLHPLNNLRTGQPYTLVCSPDGRDMERFEYEINDRKKLIVTKTDEGLVAHVEPIVYDFSLVRVSGTIRSSLFETLASTGESPILAVRIADIFGSEINFIKDLREGDSFSLLIEKRFRENEFKGYGKVLGATFTNQGKTYEAYNFATEDGEAFFNAKGESLKKTLLKAPLAFTRISSGYSMNRKHPIFKTHKPHQGVDYAAPTGTPVKAVGDGTIEKAGWGNGFGNMVILKHSGGLESMYSHLSGFASGAKRGARVRQGQVIGYVGATGYATGPHLDFRLKQNGKYVNPAKVVAPRGGSIPRNRMNDFKNRKALIGEYLSGKRSLSDYKR</sequence>
<dbReference type="GO" id="GO:0030313">
    <property type="term" value="C:cell envelope"/>
    <property type="evidence" value="ECO:0007669"/>
    <property type="project" value="UniProtKB-SubCell"/>
</dbReference>
<keyword evidence="7" id="KW-0482">Metalloprotease</keyword>
<feature type="domain" description="Csd3-like second N-terminal" evidence="10">
    <location>
        <begin position="220"/>
        <end position="336"/>
    </location>
</feature>
<keyword evidence="4" id="KW-0479">Metal-binding</keyword>
<dbReference type="Gene3D" id="3.10.450.350">
    <property type="match status" value="1"/>
</dbReference>
<dbReference type="GO" id="GO:0006508">
    <property type="term" value="P:proteolysis"/>
    <property type="evidence" value="ECO:0007669"/>
    <property type="project" value="UniProtKB-KW"/>
</dbReference>
<dbReference type="InterPro" id="IPR045834">
    <property type="entry name" value="Csd3_N2"/>
</dbReference>
<dbReference type="eggNOG" id="COG0739">
    <property type="taxonomic scope" value="Bacteria"/>
</dbReference>
<keyword evidence="12" id="KW-1185">Reference proteome</keyword>
<reference evidence="11 12" key="1">
    <citation type="submission" date="2010-10" db="EMBL/GenBank/DDBJ databases">
        <authorList>
            <consortium name="The Broad Institute Genome Sequencing Platform"/>
            <person name="Ward D."/>
            <person name="Earl A."/>
            <person name="Feldgarden M."/>
            <person name="Young S.K."/>
            <person name="Gargeya S."/>
            <person name="Zeng Q."/>
            <person name="Alvarado L."/>
            <person name="Berlin A."/>
            <person name="Bochicchio J."/>
            <person name="Chapman S.B."/>
            <person name="Chen Z."/>
            <person name="Freedman E."/>
            <person name="Gellesch M."/>
            <person name="Goldberg J."/>
            <person name="Griggs A."/>
            <person name="Gujja S."/>
            <person name="Heilman E."/>
            <person name="Heiman D."/>
            <person name="Howarth C."/>
            <person name="Mehta T."/>
            <person name="Neiman D."/>
            <person name="Pearson M."/>
            <person name="Roberts A."/>
            <person name="Saif S."/>
            <person name="Shea T."/>
            <person name="Shenoy N."/>
            <person name="Sisk P."/>
            <person name="Stolte C."/>
            <person name="Sykes S."/>
            <person name="White J."/>
            <person name="Yandava C."/>
            <person name="Allen-Vercoe E."/>
            <person name="Sibley C."/>
            <person name="Ambrose C.E."/>
            <person name="Strauss J."/>
            <person name="Daigneault M."/>
            <person name="Haas B."/>
            <person name="Nusbaum C."/>
            <person name="Birren B."/>
        </authorList>
    </citation>
    <scope>NUCLEOTIDE SEQUENCE [LARGE SCALE GENOMIC DNA]</scope>
    <source>
        <strain evidence="11 12">3_1_6</strain>
    </source>
</reference>